<dbReference type="InParanoid" id="D6U0K0"/>
<evidence type="ECO:0000313" key="2">
    <source>
        <dbReference type="Proteomes" id="UP000004508"/>
    </source>
</evidence>
<dbReference type="AlphaFoldDB" id="D6U0K0"/>
<sequence>MLVVPPTSLPDFRPLILKIDTLCQSVSLIFYFVLTSDGTSDGMITTFDAVREPSLFNLPCASMASPTASVNHGMMIAESVSLRGFADSRHEAAYEADLDDRERKDTHLPFYVAYYATSIMIQIPLSSSRDLHLGAVCQLQFGEHITGIPAHCFLAQCWELQTIPLPR</sequence>
<gene>
    <name evidence="1" type="ORF">Krac_3146</name>
</gene>
<dbReference type="EMBL" id="ADVG01000004">
    <property type="protein sequence ID" value="EFH82340.1"/>
    <property type="molecule type" value="Genomic_DNA"/>
</dbReference>
<proteinExistence type="predicted"/>
<protein>
    <submittedName>
        <fullName evidence="1">Uncharacterized protein</fullName>
    </submittedName>
</protein>
<reference evidence="1 2" key="1">
    <citation type="journal article" date="2011" name="Stand. Genomic Sci.">
        <title>Non-contiguous finished genome sequence and contextual data of the filamentous soil bacterium Ktedonobacter racemifer type strain (SOSP1-21).</title>
        <authorList>
            <person name="Chang Y.J."/>
            <person name="Land M."/>
            <person name="Hauser L."/>
            <person name="Chertkov O."/>
            <person name="Del Rio T.G."/>
            <person name="Nolan M."/>
            <person name="Copeland A."/>
            <person name="Tice H."/>
            <person name="Cheng J.F."/>
            <person name="Lucas S."/>
            <person name="Han C."/>
            <person name="Goodwin L."/>
            <person name="Pitluck S."/>
            <person name="Ivanova N."/>
            <person name="Ovchinikova G."/>
            <person name="Pati A."/>
            <person name="Chen A."/>
            <person name="Palaniappan K."/>
            <person name="Mavromatis K."/>
            <person name="Liolios K."/>
            <person name="Brettin T."/>
            <person name="Fiebig A."/>
            <person name="Rohde M."/>
            <person name="Abt B."/>
            <person name="Goker M."/>
            <person name="Detter J.C."/>
            <person name="Woyke T."/>
            <person name="Bristow J."/>
            <person name="Eisen J.A."/>
            <person name="Markowitz V."/>
            <person name="Hugenholtz P."/>
            <person name="Kyrpides N.C."/>
            <person name="Klenk H.P."/>
            <person name="Lapidus A."/>
        </authorList>
    </citation>
    <scope>NUCLEOTIDE SEQUENCE [LARGE SCALE GENOMIC DNA]</scope>
    <source>
        <strain evidence="2">DSM 44963</strain>
    </source>
</reference>
<dbReference type="Proteomes" id="UP000004508">
    <property type="component" value="Unassembled WGS sequence"/>
</dbReference>
<comment type="caution">
    <text evidence="1">The sequence shown here is derived from an EMBL/GenBank/DDBJ whole genome shotgun (WGS) entry which is preliminary data.</text>
</comment>
<organism evidence="1 2">
    <name type="scientific">Ktedonobacter racemifer DSM 44963</name>
    <dbReference type="NCBI Taxonomy" id="485913"/>
    <lineage>
        <taxon>Bacteria</taxon>
        <taxon>Bacillati</taxon>
        <taxon>Chloroflexota</taxon>
        <taxon>Ktedonobacteria</taxon>
        <taxon>Ktedonobacterales</taxon>
        <taxon>Ktedonobacteraceae</taxon>
        <taxon>Ktedonobacter</taxon>
    </lineage>
</organism>
<evidence type="ECO:0000313" key="1">
    <source>
        <dbReference type="EMBL" id="EFH82340.1"/>
    </source>
</evidence>
<keyword evidence="2" id="KW-1185">Reference proteome</keyword>
<accession>D6U0K0</accession>
<name>D6U0K0_KTERA</name>